<accession>A0A0F9LF94</accession>
<keyword evidence="4" id="KW-0233">DNA recombination</keyword>
<comment type="caution">
    <text evidence="7">The sequence shown here is derived from an EMBL/GenBank/DDBJ whole genome shotgun (WGS) entry which is preliminary data.</text>
</comment>
<organism evidence="7">
    <name type="scientific">marine sediment metagenome</name>
    <dbReference type="NCBI Taxonomy" id="412755"/>
    <lineage>
        <taxon>unclassified sequences</taxon>
        <taxon>metagenomes</taxon>
        <taxon>ecological metagenomes</taxon>
    </lineage>
</organism>
<dbReference type="Pfam" id="PF07282">
    <property type="entry name" value="Cas12f1-like_TNB"/>
    <property type="match status" value="1"/>
</dbReference>
<evidence type="ECO:0000256" key="4">
    <source>
        <dbReference type="ARBA" id="ARBA00023172"/>
    </source>
</evidence>
<dbReference type="AlphaFoldDB" id="A0A0F9LF94"/>
<proteinExistence type="inferred from homology"/>
<protein>
    <recommendedName>
        <fullName evidence="8">Transposase</fullName>
    </recommendedName>
</protein>
<evidence type="ECO:0000259" key="6">
    <source>
        <dbReference type="Pfam" id="PF07282"/>
    </source>
</evidence>
<dbReference type="GO" id="GO:0006310">
    <property type="term" value="P:DNA recombination"/>
    <property type="evidence" value="ECO:0007669"/>
    <property type="project" value="UniProtKB-KW"/>
</dbReference>
<evidence type="ECO:0008006" key="8">
    <source>
        <dbReference type="Google" id="ProtNLM"/>
    </source>
</evidence>
<name>A0A0F9LF94_9ZZZZ</name>
<evidence type="ECO:0000259" key="5">
    <source>
        <dbReference type="Pfam" id="PF01385"/>
    </source>
</evidence>
<feature type="domain" description="Cas12f1-like TNB" evidence="6">
    <location>
        <begin position="302"/>
        <end position="363"/>
    </location>
</feature>
<dbReference type="EMBL" id="LAZR01006428">
    <property type="protein sequence ID" value="KKM92188.1"/>
    <property type="molecule type" value="Genomic_DNA"/>
</dbReference>
<keyword evidence="2" id="KW-0815">Transposition</keyword>
<feature type="domain" description="Probable transposase IS891/IS1136/IS1341" evidence="5">
    <location>
        <begin position="161"/>
        <end position="275"/>
    </location>
</feature>
<dbReference type="NCBIfam" id="TIGR01766">
    <property type="entry name" value="IS200/IS605 family accessory protein TnpB-like domain"/>
    <property type="match status" value="1"/>
</dbReference>
<dbReference type="Pfam" id="PF01385">
    <property type="entry name" value="OrfB_IS605"/>
    <property type="match status" value="1"/>
</dbReference>
<comment type="similarity">
    <text evidence="1">In the C-terminal section; belongs to the transposase 35 family.</text>
</comment>
<evidence type="ECO:0000256" key="3">
    <source>
        <dbReference type="ARBA" id="ARBA00023125"/>
    </source>
</evidence>
<reference evidence="7" key="1">
    <citation type="journal article" date="2015" name="Nature">
        <title>Complex archaea that bridge the gap between prokaryotes and eukaryotes.</title>
        <authorList>
            <person name="Spang A."/>
            <person name="Saw J.H."/>
            <person name="Jorgensen S.L."/>
            <person name="Zaremba-Niedzwiedzka K."/>
            <person name="Martijn J."/>
            <person name="Lind A.E."/>
            <person name="van Eijk R."/>
            <person name="Schleper C."/>
            <person name="Guy L."/>
            <person name="Ettema T.J."/>
        </authorList>
    </citation>
    <scope>NUCLEOTIDE SEQUENCE</scope>
</reference>
<feature type="non-terminal residue" evidence="7">
    <location>
        <position position="1"/>
    </location>
</feature>
<dbReference type="InterPro" id="IPR010095">
    <property type="entry name" value="Cas12f1-like_TNB"/>
</dbReference>
<evidence type="ECO:0000256" key="1">
    <source>
        <dbReference type="ARBA" id="ARBA00008761"/>
    </source>
</evidence>
<dbReference type="GO" id="GO:0003677">
    <property type="term" value="F:DNA binding"/>
    <property type="evidence" value="ECO:0007669"/>
    <property type="project" value="UniProtKB-KW"/>
</dbReference>
<evidence type="ECO:0000256" key="2">
    <source>
        <dbReference type="ARBA" id="ARBA00022578"/>
    </source>
</evidence>
<keyword evidence="3" id="KW-0238">DNA-binding</keyword>
<dbReference type="GO" id="GO:0032196">
    <property type="term" value="P:transposition"/>
    <property type="evidence" value="ECO:0007669"/>
    <property type="project" value="UniProtKB-KW"/>
</dbReference>
<dbReference type="InterPro" id="IPR001959">
    <property type="entry name" value="Transposase"/>
</dbReference>
<sequence>SSAIWNVRNYHRRQAFFDGNIKNPCYSSQCKKIKNHDLYKELGSAYSQQILKKLDKSWQFFWNSLKSDNINHKVSIPSYFKNYKTNQTLPKLLICRNDCYRIDKHYIHISCSKDLKQKFGIKGLLNIKYNGVRKWKNKQSQMEIKYIPHTKKFYAYQSENVEPTPIKKREENICSIDLGIKRYMSVYIKNSKNINLTYEFEHIFQEYVSLTKKIAYYSSKAKKENNKYSTKRIQRLYLKRKRKLSNYLNNIIAHLFRKLEQYEVSKIIMGDLNGIRDSMIPNHFRNKKKINQMIQNFWSYDLFLRKIENKCQEHEIKLILINESYTSSVCPICIERVKPNDRRFKCKNCNYEQDRDVVGSINLLKKYYHDHHKTDDSRVENYPLVSKVCIES</sequence>
<evidence type="ECO:0000313" key="7">
    <source>
        <dbReference type="EMBL" id="KKM92188.1"/>
    </source>
</evidence>
<dbReference type="NCBIfam" id="NF040570">
    <property type="entry name" value="guided_TnpB"/>
    <property type="match status" value="1"/>
</dbReference>
<gene>
    <name evidence="7" type="ORF">LCGC14_1220900</name>
</gene>